<reference evidence="2" key="2">
    <citation type="journal article" date="2018" name="Plant J.">
        <title>The Sorghum bicolor reference genome: improved assembly, gene annotations, a transcriptome atlas, and signatures of genome organization.</title>
        <authorList>
            <person name="McCormick R.F."/>
            <person name="Truong S.K."/>
            <person name="Sreedasyam A."/>
            <person name="Jenkins J."/>
            <person name="Shu S."/>
            <person name="Sims D."/>
            <person name="Kennedy M."/>
            <person name="Amirebrahimi M."/>
            <person name="Weers B.D."/>
            <person name="McKinley B."/>
            <person name="Mattison A."/>
            <person name="Morishige D.T."/>
            <person name="Grimwood J."/>
            <person name="Schmutz J."/>
            <person name="Mullet J.E."/>
        </authorList>
    </citation>
    <scope>NUCLEOTIDE SEQUENCE [LARGE SCALE GENOMIC DNA]</scope>
    <source>
        <strain evidence="2">cv. BTx623</strain>
    </source>
</reference>
<evidence type="ECO:0000313" key="2">
    <source>
        <dbReference type="Proteomes" id="UP000000768"/>
    </source>
</evidence>
<dbReference type="EMBL" id="CM000765">
    <property type="protein sequence ID" value="OQU82014.1"/>
    <property type="molecule type" value="Genomic_DNA"/>
</dbReference>
<sequence>MIDCYSGEGRQRKVEVCVRLYMLLPDAALNKKMKVDIIQVQVHLFRLGNLSSTITQHNFLSYQMKSINRSLVSYYQLVKYTPNSKNQKENVENNQSSTG</sequence>
<name>A0A1Z5RE39_SORBI</name>
<evidence type="ECO:0000313" key="1">
    <source>
        <dbReference type="EMBL" id="OQU82014.1"/>
    </source>
</evidence>
<reference evidence="1 2" key="1">
    <citation type="journal article" date="2009" name="Nature">
        <title>The Sorghum bicolor genome and the diversification of grasses.</title>
        <authorList>
            <person name="Paterson A.H."/>
            <person name="Bowers J.E."/>
            <person name="Bruggmann R."/>
            <person name="Dubchak I."/>
            <person name="Grimwood J."/>
            <person name="Gundlach H."/>
            <person name="Haberer G."/>
            <person name="Hellsten U."/>
            <person name="Mitros T."/>
            <person name="Poliakov A."/>
            <person name="Schmutz J."/>
            <person name="Spannagl M."/>
            <person name="Tang H."/>
            <person name="Wang X."/>
            <person name="Wicker T."/>
            <person name="Bharti A.K."/>
            <person name="Chapman J."/>
            <person name="Feltus F.A."/>
            <person name="Gowik U."/>
            <person name="Grigoriev I.V."/>
            <person name="Lyons E."/>
            <person name="Maher C.A."/>
            <person name="Martis M."/>
            <person name="Narechania A."/>
            <person name="Otillar R.P."/>
            <person name="Penning B.W."/>
            <person name="Salamov A.A."/>
            <person name="Wang Y."/>
            <person name="Zhang L."/>
            <person name="Carpita N.C."/>
            <person name="Freeling M."/>
            <person name="Gingle A.R."/>
            <person name="Hash C.T."/>
            <person name="Keller B."/>
            <person name="Klein P."/>
            <person name="Kresovich S."/>
            <person name="McCann M.C."/>
            <person name="Ming R."/>
            <person name="Peterson D.G."/>
            <person name="Mehboob-ur-Rahman"/>
            <person name="Ware D."/>
            <person name="Westhoff P."/>
            <person name="Mayer K.F."/>
            <person name="Messing J."/>
            <person name="Rokhsar D.S."/>
        </authorList>
    </citation>
    <scope>NUCLEOTIDE SEQUENCE [LARGE SCALE GENOMIC DNA]</scope>
    <source>
        <strain evidence="2">cv. BTx623</strain>
    </source>
</reference>
<dbReference type="Gramene" id="OQU82014">
    <property type="protein sequence ID" value="OQU82014"/>
    <property type="gene ID" value="SORBI_3006G157450"/>
</dbReference>
<dbReference type="Proteomes" id="UP000000768">
    <property type="component" value="Chromosome 6"/>
</dbReference>
<dbReference type="AlphaFoldDB" id="A0A1Z5RE39"/>
<organism evidence="1 2">
    <name type="scientific">Sorghum bicolor</name>
    <name type="common">Sorghum</name>
    <name type="synonym">Sorghum vulgare</name>
    <dbReference type="NCBI Taxonomy" id="4558"/>
    <lineage>
        <taxon>Eukaryota</taxon>
        <taxon>Viridiplantae</taxon>
        <taxon>Streptophyta</taxon>
        <taxon>Embryophyta</taxon>
        <taxon>Tracheophyta</taxon>
        <taxon>Spermatophyta</taxon>
        <taxon>Magnoliopsida</taxon>
        <taxon>Liliopsida</taxon>
        <taxon>Poales</taxon>
        <taxon>Poaceae</taxon>
        <taxon>PACMAD clade</taxon>
        <taxon>Panicoideae</taxon>
        <taxon>Andropogonodae</taxon>
        <taxon>Andropogoneae</taxon>
        <taxon>Sorghinae</taxon>
        <taxon>Sorghum</taxon>
    </lineage>
</organism>
<accession>A0A1Z5RE39</accession>
<proteinExistence type="predicted"/>
<dbReference type="InParanoid" id="A0A1Z5RE39"/>
<protein>
    <submittedName>
        <fullName evidence="1">Uncharacterized protein</fullName>
    </submittedName>
</protein>
<gene>
    <name evidence="1" type="ORF">SORBI_3006G157450</name>
</gene>
<keyword evidence="2" id="KW-1185">Reference proteome</keyword>